<dbReference type="EMBL" id="DYDO01000001">
    <property type="protein sequence ID" value="DBA33340.1"/>
    <property type="molecule type" value="Genomic_DNA"/>
</dbReference>
<dbReference type="AlphaFoldDB" id="A0AAV3AZ56"/>
<organism evidence="1 2">
    <name type="scientific">Pyxicephalus adspersus</name>
    <name type="common">African bullfrog</name>
    <dbReference type="NCBI Taxonomy" id="30357"/>
    <lineage>
        <taxon>Eukaryota</taxon>
        <taxon>Metazoa</taxon>
        <taxon>Chordata</taxon>
        <taxon>Craniata</taxon>
        <taxon>Vertebrata</taxon>
        <taxon>Euteleostomi</taxon>
        <taxon>Amphibia</taxon>
        <taxon>Batrachia</taxon>
        <taxon>Anura</taxon>
        <taxon>Neobatrachia</taxon>
        <taxon>Ranoidea</taxon>
        <taxon>Pyxicephalidae</taxon>
        <taxon>Pyxicephalinae</taxon>
        <taxon>Pyxicephalus</taxon>
    </lineage>
</organism>
<keyword evidence="2" id="KW-1185">Reference proteome</keyword>
<evidence type="ECO:0000313" key="2">
    <source>
        <dbReference type="Proteomes" id="UP001181693"/>
    </source>
</evidence>
<evidence type="ECO:0000313" key="1">
    <source>
        <dbReference type="EMBL" id="DBA33340.1"/>
    </source>
</evidence>
<gene>
    <name evidence="1" type="ORF">GDO54_001039</name>
</gene>
<name>A0AAV3AZ56_PYXAD</name>
<protein>
    <submittedName>
        <fullName evidence="1">Uncharacterized protein</fullName>
    </submittedName>
</protein>
<dbReference type="Proteomes" id="UP001181693">
    <property type="component" value="Unassembled WGS sequence"/>
</dbReference>
<accession>A0AAV3AZ56</accession>
<comment type="caution">
    <text evidence="1">The sequence shown here is derived from an EMBL/GenBank/DDBJ whole genome shotgun (WGS) entry which is preliminary data.</text>
</comment>
<proteinExistence type="predicted"/>
<sequence length="86" mass="9704">MKCIPMTFLDFQTQGSVDFSPKYYSVSPPFYAKPYPCKALTFSINYNSSMKCFVKALALIGDKALSLAPNCFPLLSPCHMYLQCRL</sequence>
<reference evidence="1" key="1">
    <citation type="thesis" date="2020" institute="ProQuest LLC" country="789 East Eisenhower Parkway, Ann Arbor, MI, USA">
        <title>Comparative Genomics and Chromosome Evolution.</title>
        <authorList>
            <person name="Mudd A.B."/>
        </authorList>
    </citation>
    <scope>NUCLEOTIDE SEQUENCE</scope>
    <source>
        <strain evidence="1">1538</strain>
        <tissue evidence="1">Blood</tissue>
    </source>
</reference>